<dbReference type="Gene3D" id="3.30.505.10">
    <property type="entry name" value="SH2 domain"/>
    <property type="match status" value="1"/>
</dbReference>
<dbReference type="Proteomes" id="UP000054729">
    <property type="component" value="Unassembled WGS sequence"/>
</dbReference>
<dbReference type="PATRIC" id="fig|66969.6.peg.35"/>
<dbReference type="EMBL" id="LNZB01000001">
    <property type="protein sequence ID" value="KTD83125.1"/>
    <property type="molecule type" value="Genomic_DNA"/>
</dbReference>
<accession>A0A0W1AP96</accession>
<proteinExistence type="predicted"/>
<comment type="caution">
    <text evidence="1">The sequence shown here is derived from an EMBL/GenBank/DDBJ whole genome shotgun (WGS) entry which is preliminary data.</text>
</comment>
<dbReference type="OrthoDB" id="5644921at2"/>
<sequence>MESKKENSSVIFSKNLDAKQANLMLDAAGARQKPSKGKWLLRESSIDGLLTISYFNQENKKYYHLRIGFKDNEWQLAPNEDEEAKEFMKEAQHVFKNALPENSHESLLRLLTEEGFDLSKQVRPKPNQSTSTSQYSSYVDDAFAEAPQKNRYTSF</sequence>
<dbReference type="SUPFAM" id="SSF55550">
    <property type="entry name" value="SH2 domain"/>
    <property type="match status" value="1"/>
</dbReference>
<evidence type="ECO:0000313" key="2">
    <source>
        <dbReference type="Proteomes" id="UP000054729"/>
    </source>
</evidence>
<name>A0A0W1AP96_9GAMM</name>
<gene>
    <name evidence="1" type="ORF">Lwal_0033</name>
</gene>
<dbReference type="RefSeq" id="WP_058478911.1">
    <property type="nucleotide sequence ID" value="NZ_CAAAIQ010000028.1"/>
</dbReference>
<evidence type="ECO:0000313" key="1">
    <source>
        <dbReference type="EMBL" id="KTD83125.1"/>
    </source>
</evidence>
<protein>
    <recommendedName>
        <fullName evidence="3">SH2 domain-containing protein</fullName>
    </recommendedName>
</protein>
<evidence type="ECO:0008006" key="3">
    <source>
        <dbReference type="Google" id="ProtNLM"/>
    </source>
</evidence>
<organism evidence="1 2">
    <name type="scientific">Legionella waltersii</name>
    <dbReference type="NCBI Taxonomy" id="66969"/>
    <lineage>
        <taxon>Bacteria</taxon>
        <taxon>Pseudomonadati</taxon>
        <taxon>Pseudomonadota</taxon>
        <taxon>Gammaproteobacteria</taxon>
        <taxon>Legionellales</taxon>
        <taxon>Legionellaceae</taxon>
        <taxon>Legionella</taxon>
    </lineage>
</organism>
<reference evidence="1 2" key="1">
    <citation type="submission" date="2015-11" db="EMBL/GenBank/DDBJ databases">
        <title>Genomic analysis of 38 Legionella species identifies large and diverse effector repertoires.</title>
        <authorList>
            <person name="Burstein D."/>
            <person name="Amaro F."/>
            <person name="Zusman T."/>
            <person name="Lifshitz Z."/>
            <person name="Cohen O."/>
            <person name="Gilbert J.A."/>
            <person name="Pupko T."/>
            <person name="Shuman H.A."/>
            <person name="Segal G."/>
        </authorList>
    </citation>
    <scope>NUCLEOTIDE SEQUENCE [LARGE SCALE GENOMIC DNA]</scope>
    <source>
        <strain evidence="1 2">ATCC 51914</strain>
    </source>
</reference>
<dbReference type="AlphaFoldDB" id="A0A0W1AP96"/>
<dbReference type="InterPro" id="IPR036860">
    <property type="entry name" value="SH2_dom_sf"/>
</dbReference>
<keyword evidence="2" id="KW-1185">Reference proteome</keyword>